<dbReference type="OrthoDB" id="5086500at2759"/>
<dbReference type="EMBL" id="MU003723">
    <property type="protein sequence ID" value="KAF2802525.1"/>
    <property type="molecule type" value="Genomic_DNA"/>
</dbReference>
<evidence type="ECO:0000256" key="7">
    <source>
        <dbReference type="SAM" id="MobiDB-lite"/>
    </source>
</evidence>
<reference evidence="10" key="2">
    <citation type="submission" date="2020-04" db="EMBL/GenBank/DDBJ databases">
        <authorList>
            <consortium name="NCBI Genome Project"/>
        </authorList>
    </citation>
    <scope>NUCLEOTIDE SEQUENCE</scope>
    <source>
        <strain evidence="10">CBS 304.34</strain>
    </source>
</reference>
<dbReference type="Proteomes" id="UP000504636">
    <property type="component" value="Unplaced"/>
</dbReference>
<proteinExistence type="predicted"/>
<keyword evidence="5" id="KW-0496">Mitochondrion</keyword>
<keyword evidence="9" id="KW-1185">Reference proteome</keyword>
<feature type="compositionally biased region" description="Polar residues" evidence="7">
    <location>
        <begin position="76"/>
        <end position="97"/>
    </location>
</feature>
<dbReference type="Gene3D" id="3.40.50.1820">
    <property type="entry name" value="alpha/beta hydrolase"/>
    <property type="match status" value="1"/>
</dbReference>
<gene>
    <name evidence="8 10" type="ORF">BDZ99DRAFT_206273</name>
</gene>
<evidence type="ECO:0000256" key="6">
    <source>
        <dbReference type="ARBA" id="ARBA00023136"/>
    </source>
</evidence>
<evidence type="ECO:0000313" key="10">
    <source>
        <dbReference type="RefSeq" id="XP_033569489.1"/>
    </source>
</evidence>
<dbReference type="GO" id="GO:0005739">
    <property type="term" value="C:mitochondrion"/>
    <property type="evidence" value="ECO:0007669"/>
    <property type="project" value="UniProtKB-SubCell"/>
</dbReference>
<feature type="region of interest" description="Disordered" evidence="7">
    <location>
        <begin position="64"/>
        <end position="100"/>
    </location>
</feature>
<keyword evidence="6" id="KW-0472">Membrane</keyword>
<name>A0A6A6Y2T4_9PEZI</name>
<evidence type="ECO:0000256" key="2">
    <source>
        <dbReference type="ARBA" id="ARBA00004240"/>
    </source>
</evidence>
<evidence type="ECO:0000256" key="3">
    <source>
        <dbReference type="ARBA" id="ARBA00004370"/>
    </source>
</evidence>
<sequence length="217" mass="24361">MSELLGIGGPFTREQSSSYNTHDFETLSNQPTPAPYDYIDNESFFTRSRTRHLDEFDSDLQGLGSVFSDDLDSPQPELTPSLRPSETDSQSTEQDPDLTTRTHVLHEIYVGEEPRSCDVIFVHGLNGNAFSTWQSGDVLWPRDLLPRDIPNARIYSFGYEVPIWSLSKPTPADTIAENLLAEVAKIRSDDTHFDRPLIWIAHSLGGLIVKGVGTYYP</sequence>
<evidence type="ECO:0000313" key="9">
    <source>
        <dbReference type="Proteomes" id="UP000504636"/>
    </source>
</evidence>
<reference evidence="8 10" key="1">
    <citation type="journal article" date="2020" name="Stud. Mycol.">
        <title>101 Dothideomycetes genomes: a test case for predicting lifestyles and emergence of pathogens.</title>
        <authorList>
            <person name="Haridas S."/>
            <person name="Albert R."/>
            <person name="Binder M."/>
            <person name="Bloem J."/>
            <person name="Labutti K."/>
            <person name="Salamov A."/>
            <person name="Andreopoulos B."/>
            <person name="Baker S."/>
            <person name="Barry K."/>
            <person name="Bills G."/>
            <person name="Bluhm B."/>
            <person name="Cannon C."/>
            <person name="Castanera R."/>
            <person name="Culley D."/>
            <person name="Daum C."/>
            <person name="Ezra D."/>
            <person name="Gonzalez J."/>
            <person name="Henrissat B."/>
            <person name="Kuo A."/>
            <person name="Liang C."/>
            <person name="Lipzen A."/>
            <person name="Lutzoni F."/>
            <person name="Magnuson J."/>
            <person name="Mondo S."/>
            <person name="Nolan M."/>
            <person name="Ohm R."/>
            <person name="Pangilinan J."/>
            <person name="Park H.-J."/>
            <person name="Ramirez L."/>
            <person name="Alfaro M."/>
            <person name="Sun H."/>
            <person name="Tritt A."/>
            <person name="Yoshinaga Y."/>
            <person name="Zwiers L.-H."/>
            <person name="Turgeon B."/>
            <person name="Goodwin S."/>
            <person name="Spatafora J."/>
            <person name="Crous P."/>
            <person name="Grigoriev I."/>
        </authorList>
    </citation>
    <scope>NUCLEOTIDE SEQUENCE</scope>
    <source>
        <strain evidence="8 10">CBS 304.34</strain>
    </source>
</reference>
<protein>
    <recommendedName>
        <fullName evidence="11">DUF676 domain-containing protein</fullName>
    </recommendedName>
</protein>
<keyword evidence="4" id="KW-0256">Endoplasmic reticulum</keyword>
<dbReference type="GeneID" id="54454185"/>
<dbReference type="PANTHER" id="PTHR48182:SF2">
    <property type="entry name" value="PROTEIN SERAC1"/>
    <property type="match status" value="1"/>
</dbReference>
<evidence type="ECO:0000256" key="5">
    <source>
        <dbReference type="ARBA" id="ARBA00023128"/>
    </source>
</evidence>
<feature type="region of interest" description="Disordered" evidence="7">
    <location>
        <begin position="1"/>
        <end position="39"/>
    </location>
</feature>
<evidence type="ECO:0000313" key="8">
    <source>
        <dbReference type="EMBL" id="KAF2802525.1"/>
    </source>
</evidence>
<dbReference type="InterPro" id="IPR029058">
    <property type="entry name" value="AB_hydrolase_fold"/>
</dbReference>
<dbReference type="GO" id="GO:0016020">
    <property type="term" value="C:membrane"/>
    <property type="evidence" value="ECO:0007669"/>
    <property type="project" value="UniProtKB-SubCell"/>
</dbReference>
<dbReference type="PANTHER" id="PTHR48182">
    <property type="entry name" value="PROTEIN SERAC1"/>
    <property type="match status" value="1"/>
</dbReference>
<accession>A0A6A6Y2T4</accession>
<feature type="compositionally biased region" description="Polar residues" evidence="7">
    <location>
        <begin position="13"/>
        <end position="31"/>
    </location>
</feature>
<evidence type="ECO:0000256" key="1">
    <source>
        <dbReference type="ARBA" id="ARBA00004173"/>
    </source>
</evidence>
<evidence type="ECO:0000256" key="4">
    <source>
        <dbReference type="ARBA" id="ARBA00022824"/>
    </source>
</evidence>
<dbReference type="SUPFAM" id="SSF53474">
    <property type="entry name" value="alpha/beta-Hydrolases"/>
    <property type="match status" value="1"/>
</dbReference>
<organism evidence="8">
    <name type="scientific">Mytilinidion resinicola</name>
    <dbReference type="NCBI Taxonomy" id="574789"/>
    <lineage>
        <taxon>Eukaryota</taxon>
        <taxon>Fungi</taxon>
        <taxon>Dikarya</taxon>
        <taxon>Ascomycota</taxon>
        <taxon>Pezizomycotina</taxon>
        <taxon>Dothideomycetes</taxon>
        <taxon>Pleosporomycetidae</taxon>
        <taxon>Mytilinidiales</taxon>
        <taxon>Mytilinidiaceae</taxon>
        <taxon>Mytilinidion</taxon>
    </lineage>
</organism>
<evidence type="ECO:0008006" key="11">
    <source>
        <dbReference type="Google" id="ProtNLM"/>
    </source>
</evidence>
<dbReference type="AlphaFoldDB" id="A0A6A6Y2T4"/>
<comment type="subcellular location">
    <subcellularLocation>
        <location evidence="2">Endoplasmic reticulum</location>
    </subcellularLocation>
    <subcellularLocation>
        <location evidence="3">Membrane</location>
    </subcellularLocation>
    <subcellularLocation>
        <location evidence="1">Mitochondrion</location>
    </subcellularLocation>
</comment>
<dbReference type="InterPro" id="IPR052374">
    <property type="entry name" value="SERAC1"/>
</dbReference>
<reference evidence="10" key="3">
    <citation type="submission" date="2025-04" db="UniProtKB">
        <authorList>
            <consortium name="RefSeq"/>
        </authorList>
    </citation>
    <scope>IDENTIFICATION</scope>
    <source>
        <strain evidence="10">CBS 304.34</strain>
    </source>
</reference>
<dbReference type="GO" id="GO:0005783">
    <property type="term" value="C:endoplasmic reticulum"/>
    <property type="evidence" value="ECO:0007669"/>
    <property type="project" value="UniProtKB-SubCell"/>
</dbReference>
<dbReference type="RefSeq" id="XP_033569489.1">
    <property type="nucleotide sequence ID" value="XM_033713292.1"/>
</dbReference>